<name>A0A0A9XBM1_LYGHE</name>
<reference evidence="1" key="1">
    <citation type="journal article" date="2014" name="PLoS ONE">
        <title>Transcriptome-Based Identification of ABC Transporters in the Western Tarnished Plant Bug Lygus hesperus.</title>
        <authorList>
            <person name="Hull J.J."/>
            <person name="Chaney K."/>
            <person name="Geib S.M."/>
            <person name="Fabrick J.A."/>
            <person name="Brent C.S."/>
            <person name="Walsh D."/>
            <person name="Lavine L.C."/>
        </authorList>
    </citation>
    <scope>NUCLEOTIDE SEQUENCE</scope>
</reference>
<proteinExistence type="predicted"/>
<dbReference type="EMBL" id="GBHO01026563">
    <property type="protein sequence ID" value="JAG17041.1"/>
    <property type="molecule type" value="Transcribed_RNA"/>
</dbReference>
<protein>
    <submittedName>
        <fullName evidence="1">Cytoplasmic dynein 2 heavy chain 1</fullName>
    </submittedName>
</protein>
<dbReference type="AlphaFoldDB" id="A0A0A9XBM1"/>
<organism evidence="1">
    <name type="scientific">Lygus hesperus</name>
    <name type="common">Western plant bug</name>
    <dbReference type="NCBI Taxonomy" id="30085"/>
    <lineage>
        <taxon>Eukaryota</taxon>
        <taxon>Metazoa</taxon>
        <taxon>Ecdysozoa</taxon>
        <taxon>Arthropoda</taxon>
        <taxon>Hexapoda</taxon>
        <taxon>Insecta</taxon>
        <taxon>Pterygota</taxon>
        <taxon>Neoptera</taxon>
        <taxon>Paraneoptera</taxon>
        <taxon>Hemiptera</taxon>
        <taxon>Heteroptera</taxon>
        <taxon>Panheteroptera</taxon>
        <taxon>Cimicomorpha</taxon>
        <taxon>Miridae</taxon>
        <taxon>Mirini</taxon>
        <taxon>Lygus</taxon>
    </lineage>
</organism>
<sequence>WNTLREMLKLSILEDVDGINVFISQVRAITDNQAQKAEEFISFRVEHKNLERELESVMVTAANLDNKNTLLRSWAREIVPSVTDATAALAQAKSKLKNYDALLQQQIDVF</sequence>
<feature type="non-terminal residue" evidence="1">
    <location>
        <position position="1"/>
    </location>
</feature>
<evidence type="ECO:0000313" key="1">
    <source>
        <dbReference type="EMBL" id="JAG17041.1"/>
    </source>
</evidence>
<gene>
    <name evidence="1" type="primary">Dync2h1_0</name>
    <name evidence="1" type="ORF">CM83_102149</name>
</gene>
<accession>A0A0A9XBM1</accession>
<feature type="non-terminal residue" evidence="1">
    <location>
        <position position="110"/>
    </location>
</feature>
<reference evidence="1" key="2">
    <citation type="submission" date="2014-07" db="EMBL/GenBank/DDBJ databases">
        <authorList>
            <person name="Hull J."/>
        </authorList>
    </citation>
    <scope>NUCLEOTIDE SEQUENCE</scope>
</reference>